<dbReference type="EMBL" id="EQ974169">
    <property type="protein sequence ID" value="EEF32385.1"/>
    <property type="molecule type" value="Genomic_DNA"/>
</dbReference>
<keyword evidence="2" id="KW-0723">Serine/threonine-protein kinase</keyword>
<reference evidence="11" key="1">
    <citation type="journal article" date="2010" name="Nat. Biotechnol.">
        <title>Draft genome sequence of the oilseed species Ricinus communis.</title>
        <authorList>
            <person name="Chan A.P."/>
            <person name="Crabtree J."/>
            <person name="Zhao Q."/>
            <person name="Lorenzi H."/>
            <person name="Orvis J."/>
            <person name="Puiu D."/>
            <person name="Melake-Berhan A."/>
            <person name="Jones K.M."/>
            <person name="Redman J."/>
            <person name="Chen G."/>
            <person name="Cahoon E.B."/>
            <person name="Gedil M."/>
            <person name="Stanke M."/>
            <person name="Haas B.J."/>
            <person name="Wortman J.R."/>
            <person name="Fraser-Liggett C.M."/>
            <person name="Ravel J."/>
            <person name="Rabinowicz P.D."/>
        </authorList>
    </citation>
    <scope>NUCLEOTIDE SEQUENCE [LARGE SCALE GENOMIC DNA]</scope>
    <source>
        <strain evidence="11">cv. Hale</strain>
    </source>
</reference>
<dbReference type="CDD" id="cd07840">
    <property type="entry name" value="STKc_CDK9_like"/>
    <property type="match status" value="1"/>
</dbReference>
<dbReference type="GO" id="GO:0000307">
    <property type="term" value="C:cyclin-dependent protein kinase holoenzyme complex"/>
    <property type="evidence" value="ECO:0000318"/>
    <property type="project" value="GO_Central"/>
</dbReference>
<keyword evidence="5" id="KW-0418">Kinase</keyword>
<dbReference type="FunFam" id="3.30.200.20:FF:000021">
    <property type="entry name" value="probable serine/threonine-protein kinase At1g54610"/>
    <property type="match status" value="1"/>
</dbReference>
<dbReference type="Proteomes" id="UP000008311">
    <property type="component" value="Unassembled WGS sequence"/>
</dbReference>
<dbReference type="FunCoup" id="B9SVK4">
    <property type="interactions" value="508"/>
</dbReference>
<evidence type="ECO:0000256" key="3">
    <source>
        <dbReference type="ARBA" id="ARBA00022679"/>
    </source>
</evidence>
<protein>
    <submittedName>
        <fullName evidence="10">ATP binding protein, putative</fullName>
        <ecNumber evidence="10">2.7.11.23</ecNumber>
    </submittedName>
</protein>
<gene>
    <name evidence="10" type="ORF">RCOM_0538570</name>
</gene>
<feature type="compositionally biased region" description="Polar residues" evidence="8">
    <location>
        <begin position="29"/>
        <end position="41"/>
    </location>
</feature>
<dbReference type="PANTHER" id="PTHR24056:SF188">
    <property type="entry name" value="CYCLIN-DEPENDENT KINASE C-2 C"/>
    <property type="match status" value="1"/>
</dbReference>
<evidence type="ECO:0000256" key="4">
    <source>
        <dbReference type="ARBA" id="ARBA00022741"/>
    </source>
</evidence>
<proteinExistence type="inferred from homology"/>
<evidence type="ECO:0000256" key="5">
    <source>
        <dbReference type="ARBA" id="ARBA00022777"/>
    </source>
</evidence>
<dbReference type="GO" id="GO:0008353">
    <property type="term" value="F:RNA polymerase II CTD heptapeptide repeat kinase activity"/>
    <property type="evidence" value="ECO:0000318"/>
    <property type="project" value="GO_Central"/>
</dbReference>
<dbReference type="PROSITE" id="PS50011">
    <property type="entry name" value="PROTEIN_KINASE_DOM"/>
    <property type="match status" value="1"/>
</dbReference>
<feature type="domain" description="Protein kinase" evidence="9">
    <location>
        <begin position="145"/>
        <end position="429"/>
    </location>
</feature>
<feature type="compositionally biased region" description="Low complexity" evidence="8">
    <location>
        <begin position="9"/>
        <end position="24"/>
    </location>
</feature>
<dbReference type="STRING" id="3988.B9SVK4"/>
<dbReference type="PROSITE" id="PS00108">
    <property type="entry name" value="PROTEIN_KINASE_ST"/>
    <property type="match status" value="1"/>
</dbReference>
<accession>B9SVK4</accession>
<evidence type="ECO:0000256" key="7">
    <source>
        <dbReference type="PROSITE-ProRule" id="PRU10141"/>
    </source>
</evidence>
<feature type="binding site" evidence="7">
    <location>
        <position position="174"/>
    </location>
    <ligand>
        <name>ATP</name>
        <dbReference type="ChEBI" id="CHEBI:30616"/>
    </ligand>
</feature>
<evidence type="ECO:0000259" key="9">
    <source>
        <dbReference type="PROSITE" id="PS50011"/>
    </source>
</evidence>
<dbReference type="InterPro" id="IPR008271">
    <property type="entry name" value="Ser/Thr_kinase_AS"/>
</dbReference>
<evidence type="ECO:0000256" key="2">
    <source>
        <dbReference type="ARBA" id="ARBA00022527"/>
    </source>
</evidence>
<dbReference type="InterPro" id="IPR050108">
    <property type="entry name" value="CDK"/>
</dbReference>
<dbReference type="PROSITE" id="PS00107">
    <property type="entry name" value="PROTEIN_KINASE_ATP"/>
    <property type="match status" value="1"/>
</dbReference>
<dbReference type="InterPro" id="IPR011009">
    <property type="entry name" value="Kinase-like_dom_sf"/>
</dbReference>
<dbReference type="eggNOG" id="KOG0600">
    <property type="taxonomic scope" value="Eukaryota"/>
</dbReference>
<dbReference type="GO" id="GO:0032968">
    <property type="term" value="P:positive regulation of transcription elongation by RNA polymerase II"/>
    <property type="evidence" value="ECO:0000318"/>
    <property type="project" value="GO_Central"/>
</dbReference>
<comment type="similarity">
    <text evidence="1">Belongs to the protein kinase superfamily. CMGC Ser/Thr protein kinase family. CDC2/CDKX subfamily.</text>
</comment>
<feature type="region of interest" description="Disordered" evidence="8">
    <location>
        <begin position="604"/>
        <end position="623"/>
    </location>
</feature>
<dbReference type="Gene3D" id="3.30.200.20">
    <property type="entry name" value="Phosphorylase Kinase, domain 1"/>
    <property type="match status" value="1"/>
</dbReference>
<evidence type="ECO:0000313" key="11">
    <source>
        <dbReference type="Proteomes" id="UP000008311"/>
    </source>
</evidence>
<keyword evidence="4 7" id="KW-0547">Nucleotide-binding</keyword>
<dbReference type="EC" id="2.7.11.23" evidence="10"/>
<evidence type="ECO:0000256" key="8">
    <source>
        <dbReference type="SAM" id="MobiDB-lite"/>
    </source>
</evidence>
<evidence type="ECO:0000256" key="6">
    <source>
        <dbReference type="ARBA" id="ARBA00022840"/>
    </source>
</evidence>
<organism evidence="10 11">
    <name type="scientific">Ricinus communis</name>
    <name type="common">Castor bean</name>
    <dbReference type="NCBI Taxonomy" id="3988"/>
    <lineage>
        <taxon>Eukaryota</taxon>
        <taxon>Viridiplantae</taxon>
        <taxon>Streptophyta</taxon>
        <taxon>Embryophyta</taxon>
        <taxon>Tracheophyta</taxon>
        <taxon>Spermatophyta</taxon>
        <taxon>Magnoliopsida</taxon>
        <taxon>eudicotyledons</taxon>
        <taxon>Gunneridae</taxon>
        <taxon>Pentapetalae</taxon>
        <taxon>rosids</taxon>
        <taxon>fabids</taxon>
        <taxon>Malpighiales</taxon>
        <taxon>Euphorbiaceae</taxon>
        <taxon>Acalyphoideae</taxon>
        <taxon>Acalypheae</taxon>
        <taxon>Ricinus</taxon>
    </lineage>
</organism>
<dbReference type="Gene3D" id="1.10.510.10">
    <property type="entry name" value="Transferase(Phosphotransferase) domain 1"/>
    <property type="match status" value="1"/>
</dbReference>
<dbReference type="GO" id="GO:0005524">
    <property type="term" value="F:ATP binding"/>
    <property type="evidence" value="ECO:0007669"/>
    <property type="project" value="UniProtKB-UniRule"/>
</dbReference>
<feature type="compositionally biased region" description="Low complexity" evidence="8">
    <location>
        <begin position="524"/>
        <end position="538"/>
    </location>
</feature>
<dbReference type="Pfam" id="PF00069">
    <property type="entry name" value="Pkinase"/>
    <property type="match status" value="1"/>
</dbReference>
<feature type="region of interest" description="Disordered" evidence="8">
    <location>
        <begin position="455"/>
        <end position="477"/>
    </location>
</feature>
<feature type="compositionally biased region" description="Basic and acidic residues" evidence="8">
    <location>
        <begin position="45"/>
        <end position="58"/>
    </location>
</feature>
<evidence type="ECO:0000313" key="10">
    <source>
        <dbReference type="EMBL" id="EEF32385.1"/>
    </source>
</evidence>
<dbReference type="SMART" id="SM00220">
    <property type="entry name" value="S_TKc"/>
    <property type="match status" value="1"/>
</dbReference>
<dbReference type="GO" id="GO:0005634">
    <property type="term" value="C:nucleus"/>
    <property type="evidence" value="ECO:0000318"/>
    <property type="project" value="GO_Central"/>
</dbReference>
<dbReference type="InParanoid" id="B9SVK4"/>
<dbReference type="SUPFAM" id="SSF56112">
    <property type="entry name" value="Protein kinase-like (PK-like)"/>
    <property type="match status" value="1"/>
</dbReference>
<dbReference type="InterPro" id="IPR000719">
    <property type="entry name" value="Prot_kinase_dom"/>
</dbReference>
<name>B9SVK4_RICCO</name>
<evidence type="ECO:0000256" key="1">
    <source>
        <dbReference type="ARBA" id="ARBA00006485"/>
    </source>
</evidence>
<feature type="compositionally biased region" description="Basic and acidic residues" evidence="8">
    <location>
        <begin position="455"/>
        <end position="472"/>
    </location>
</feature>
<dbReference type="FunFam" id="1.10.510.10:FF:000043">
    <property type="entry name" value="probable serine/threonine-protein kinase At1g54610"/>
    <property type="match status" value="1"/>
</dbReference>
<sequence length="696" mass="77916">MGCVTSKRSVSVAAGAAAASSSPSLGFNDRSTAASSRQPSGSFHFDQKSKKDRKDHSFSRRRKESCDLDNNNNNNEDENGFNQSSNHESKKYRRRSSSGQSNFKLGFSNRQNVSAEQIAAGWPSWLSSAAAEAIHGWVPLRADSFEKLEKIGQGTYSSVFRAREVETGRMVALKKVRFDNFQPESIRFMAREILILRRLDHPNIIKLEGIITSRLSSSIYLVFEYMEHDLAGLSSSPDVKFSESQVKCYMKQLLHGIEHCHLRGVLHRDIKVSNILVNNEGILKIGDFGLANVLNPKNKHQLTSRVVTLWYRPPELLMGSTSYGVSVDLWSVGCVFAELLVGKPLLKGRTEVEQLHKIFKLCGSPPDEYWKQCKLPNVTMFKPQHIYESSLRERCKDFPTAAVDLIETFLSIDPEKRGTASSALLSQYFNTTPYACDPSSLPKYPPNKEMDAKYRDETRRRMSGVRARDAGAPRRSRKVNRTLQECNILNKYASKEEMKDKTQVVCKLNDGNTQMLNRGRGGVSREVSSSIDTTSDTSQATKGDCIFMGPAPVIASSGFAWAKRRQEDASSTLSYNQSMSMTQISALDSSSFSFANSSFNLTKEEESSRGSHEAASNHVMQKKRSRFDSSDSFDASNIYYFYDSKAKIEYSAEDDKEREKTSKAHRFWYGRLEGNAHADLLANSGHGLLVGPDASC</sequence>
<keyword evidence="6 7" id="KW-0067">ATP-binding</keyword>
<feature type="region of interest" description="Disordered" evidence="8">
    <location>
        <begin position="516"/>
        <end position="542"/>
    </location>
</feature>
<dbReference type="AlphaFoldDB" id="B9SVK4"/>
<dbReference type="InterPro" id="IPR017441">
    <property type="entry name" value="Protein_kinase_ATP_BS"/>
</dbReference>
<keyword evidence="3 10" id="KW-0808">Transferase</keyword>
<dbReference type="PANTHER" id="PTHR24056">
    <property type="entry name" value="CELL DIVISION PROTEIN KINASE"/>
    <property type="match status" value="1"/>
</dbReference>
<feature type="region of interest" description="Disordered" evidence="8">
    <location>
        <begin position="1"/>
        <end position="105"/>
    </location>
</feature>
<keyword evidence="11" id="KW-1185">Reference proteome</keyword>